<dbReference type="EMBL" id="CM042031">
    <property type="protein sequence ID" value="KAI3783596.1"/>
    <property type="molecule type" value="Genomic_DNA"/>
</dbReference>
<organism evidence="1 2">
    <name type="scientific">Smallanthus sonchifolius</name>
    <dbReference type="NCBI Taxonomy" id="185202"/>
    <lineage>
        <taxon>Eukaryota</taxon>
        <taxon>Viridiplantae</taxon>
        <taxon>Streptophyta</taxon>
        <taxon>Embryophyta</taxon>
        <taxon>Tracheophyta</taxon>
        <taxon>Spermatophyta</taxon>
        <taxon>Magnoliopsida</taxon>
        <taxon>eudicotyledons</taxon>
        <taxon>Gunneridae</taxon>
        <taxon>Pentapetalae</taxon>
        <taxon>asterids</taxon>
        <taxon>campanulids</taxon>
        <taxon>Asterales</taxon>
        <taxon>Asteraceae</taxon>
        <taxon>Asteroideae</taxon>
        <taxon>Heliantheae alliance</taxon>
        <taxon>Millerieae</taxon>
        <taxon>Smallanthus</taxon>
    </lineage>
</organism>
<comment type="caution">
    <text evidence="1">The sequence shown here is derived from an EMBL/GenBank/DDBJ whole genome shotgun (WGS) entry which is preliminary data.</text>
</comment>
<reference evidence="2" key="1">
    <citation type="journal article" date="2022" name="Mol. Ecol. Resour.">
        <title>The genomes of chicory, endive, great burdock and yacon provide insights into Asteraceae palaeo-polyploidization history and plant inulin production.</title>
        <authorList>
            <person name="Fan W."/>
            <person name="Wang S."/>
            <person name="Wang H."/>
            <person name="Wang A."/>
            <person name="Jiang F."/>
            <person name="Liu H."/>
            <person name="Zhao H."/>
            <person name="Xu D."/>
            <person name="Zhang Y."/>
        </authorList>
    </citation>
    <scope>NUCLEOTIDE SEQUENCE [LARGE SCALE GENOMIC DNA]</scope>
    <source>
        <strain evidence="2">cv. Yunnan</strain>
    </source>
</reference>
<keyword evidence="2" id="KW-1185">Reference proteome</keyword>
<proteinExistence type="predicted"/>
<sequence length="150" mass="16861">MCSMFGAVAEDSACVFRELILSRFEISFCLLKGTDLWGGDPLDLKPGNASSICFRSTSRKGHAEQFVTRSVSTIKVKQKKIWDEVGESDEDRDKMLLQLEHECLNLYKRKVDQAVKSKAHLLRALADAKLEFSTLLASLGESISYHCESR</sequence>
<dbReference type="Proteomes" id="UP001056120">
    <property type="component" value="Linkage Group LG14"/>
</dbReference>
<accession>A0ACB9GKS1</accession>
<evidence type="ECO:0000313" key="1">
    <source>
        <dbReference type="EMBL" id="KAI3783596.1"/>
    </source>
</evidence>
<gene>
    <name evidence="1" type="ORF">L1987_42680</name>
</gene>
<name>A0ACB9GKS1_9ASTR</name>
<evidence type="ECO:0000313" key="2">
    <source>
        <dbReference type="Proteomes" id="UP001056120"/>
    </source>
</evidence>
<protein>
    <submittedName>
        <fullName evidence="1">Uncharacterized protein</fullName>
    </submittedName>
</protein>
<reference evidence="1 2" key="2">
    <citation type="journal article" date="2022" name="Mol. Ecol. Resour.">
        <title>The genomes of chicory, endive, great burdock and yacon provide insights into Asteraceae paleo-polyploidization history and plant inulin production.</title>
        <authorList>
            <person name="Fan W."/>
            <person name="Wang S."/>
            <person name="Wang H."/>
            <person name="Wang A."/>
            <person name="Jiang F."/>
            <person name="Liu H."/>
            <person name="Zhao H."/>
            <person name="Xu D."/>
            <person name="Zhang Y."/>
        </authorList>
    </citation>
    <scope>NUCLEOTIDE SEQUENCE [LARGE SCALE GENOMIC DNA]</scope>
    <source>
        <strain evidence="2">cv. Yunnan</strain>
        <tissue evidence="1">Leaves</tissue>
    </source>
</reference>